<dbReference type="Proteomes" id="UP001165941">
    <property type="component" value="Unassembled WGS sequence"/>
</dbReference>
<keyword evidence="4" id="KW-0653">Protein transport</keyword>
<comment type="subcellular location">
    <subcellularLocation>
        <location evidence="1">Nucleus</location>
        <location evidence="1">Nuclear pore complex</location>
    </subcellularLocation>
</comment>
<reference evidence="10" key="1">
    <citation type="submission" date="2018-05" db="EMBL/GenBank/DDBJ databases">
        <authorList>
            <person name="Pedro S.L.S."/>
            <person name="Freitas R.C."/>
            <person name="Barreto A.S."/>
            <person name="Lima A.O.S."/>
        </authorList>
    </citation>
    <scope>NUCLEOTIDE SEQUENCE</scope>
    <source>
        <strain evidence="10">BP203</strain>
        <tissue evidence="10">Muscle</tissue>
    </source>
</reference>
<keyword evidence="11" id="KW-1185">Reference proteome</keyword>
<dbReference type="EMBL" id="PGGH01034734">
    <property type="protein sequence ID" value="NIG58360.1"/>
    <property type="molecule type" value="Genomic_DNA"/>
</dbReference>
<feature type="region of interest" description="Disordered" evidence="9">
    <location>
        <begin position="1"/>
        <end position="29"/>
    </location>
</feature>
<comment type="caution">
    <text evidence="10">The sequence shown here is derived from an EMBL/GenBank/DDBJ whole genome shotgun (WGS) entry which is preliminary data.</text>
</comment>
<evidence type="ECO:0000256" key="2">
    <source>
        <dbReference type="ARBA" id="ARBA00022448"/>
    </source>
</evidence>
<protein>
    <submittedName>
        <fullName evidence="10">Nuclear pore complex protein Nup88 isoform X3</fullName>
    </submittedName>
</protein>
<evidence type="ECO:0000256" key="7">
    <source>
        <dbReference type="ARBA" id="ARBA00023242"/>
    </source>
</evidence>
<gene>
    <name evidence="10" type="ORF">BU61_1100</name>
</gene>
<keyword evidence="7" id="KW-0539">Nucleus</keyword>
<evidence type="ECO:0000256" key="1">
    <source>
        <dbReference type="ARBA" id="ARBA00004567"/>
    </source>
</evidence>
<evidence type="ECO:0000256" key="8">
    <source>
        <dbReference type="SAM" id="Coils"/>
    </source>
</evidence>
<evidence type="ECO:0000256" key="6">
    <source>
        <dbReference type="ARBA" id="ARBA00023132"/>
    </source>
</evidence>
<keyword evidence="3" id="KW-0509">mRNA transport</keyword>
<evidence type="ECO:0000256" key="9">
    <source>
        <dbReference type="SAM" id="MobiDB-lite"/>
    </source>
</evidence>
<accession>A0ABX0S4M2</accession>
<dbReference type="Pfam" id="PF10168">
    <property type="entry name" value="Nup88"/>
    <property type="match status" value="1"/>
</dbReference>
<keyword evidence="2" id="KW-0813">Transport</keyword>
<dbReference type="PANTHER" id="PTHR13257">
    <property type="entry name" value="NUCLEOPORIN NUP84-RELATED"/>
    <property type="match status" value="1"/>
</dbReference>
<keyword evidence="6" id="KW-0906">Nuclear pore complex</keyword>
<evidence type="ECO:0000256" key="3">
    <source>
        <dbReference type="ARBA" id="ARBA00022816"/>
    </source>
</evidence>
<feature type="coiled-coil region" evidence="8">
    <location>
        <begin position="173"/>
        <end position="207"/>
    </location>
</feature>
<evidence type="ECO:0000256" key="5">
    <source>
        <dbReference type="ARBA" id="ARBA00023010"/>
    </source>
</evidence>
<organism evidence="10 11">
    <name type="scientific">Pontoporia blainvillei</name>
    <name type="common">Franciscana</name>
    <name type="synonym">Delphinus blainvillei</name>
    <dbReference type="NCBI Taxonomy" id="48723"/>
    <lineage>
        <taxon>Eukaryota</taxon>
        <taxon>Metazoa</taxon>
        <taxon>Chordata</taxon>
        <taxon>Craniata</taxon>
        <taxon>Vertebrata</taxon>
        <taxon>Euteleostomi</taxon>
        <taxon>Mammalia</taxon>
        <taxon>Eutheria</taxon>
        <taxon>Laurasiatheria</taxon>
        <taxon>Artiodactyla</taxon>
        <taxon>Whippomorpha</taxon>
        <taxon>Cetacea</taxon>
        <taxon>Odontoceti</taxon>
        <taxon>Pontoporiidae</taxon>
        <taxon>Pontoporia</taxon>
    </lineage>
</organism>
<dbReference type="InterPro" id="IPR037700">
    <property type="entry name" value="NUP88/NUP82"/>
</dbReference>
<keyword evidence="8" id="KW-0175">Coiled coil</keyword>
<dbReference type="InterPro" id="IPR019321">
    <property type="entry name" value="Nucleoporin_Nup88"/>
</dbReference>
<evidence type="ECO:0000256" key="4">
    <source>
        <dbReference type="ARBA" id="ARBA00022927"/>
    </source>
</evidence>
<evidence type="ECO:0000313" key="10">
    <source>
        <dbReference type="EMBL" id="NIG58360.1"/>
    </source>
</evidence>
<proteinExistence type="predicted"/>
<evidence type="ECO:0000313" key="11">
    <source>
        <dbReference type="Proteomes" id="UP001165941"/>
    </source>
</evidence>
<sequence>MAAEPAHPEPVLRNGSGRSSEGPVHRKKKQPAPIRGFWIVPDILGPTMICITSNYECLIRPLLSTVHPVSPPLLCTREDVEVAESPLRILAETPDSFEKHIRSILQRSVANPAFLKSSEKDTAPPPEECLQLISRATQVFREQYILKQDLAKEEIQRRVKLLCDQKKKQLEDLNYCREERKSLREMAERLADKYEEAKEKQEDITTSERDMKKELQLIPDQLRHLGNAIKQVTMKKDYQQRKMEKVLSPQKPTITLSAYQRKCIQSILKEE</sequence>
<keyword evidence="5" id="KW-0811">Translocation</keyword>
<dbReference type="PANTHER" id="PTHR13257:SF0">
    <property type="entry name" value="NUCLEAR PORE COMPLEX PROTEIN NUP88"/>
    <property type="match status" value="1"/>
</dbReference>
<name>A0ABX0S4M2_PONBL</name>